<feature type="compositionally biased region" description="Basic and acidic residues" evidence="1">
    <location>
        <begin position="97"/>
        <end position="111"/>
    </location>
</feature>
<comment type="caution">
    <text evidence="3">The sequence shown here is derived from an EMBL/GenBank/DDBJ whole genome shotgun (WGS) entry which is preliminary data.</text>
</comment>
<keyword evidence="4" id="KW-1185">Reference proteome</keyword>
<name>A0ABW9FWS9_9NOCA</name>
<evidence type="ECO:0000256" key="2">
    <source>
        <dbReference type="SAM" id="Phobius"/>
    </source>
</evidence>
<proteinExistence type="predicted"/>
<keyword evidence="2" id="KW-0472">Membrane</keyword>
<evidence type="ECO:0000313" key="3">
    <source>
        <dbReference type="EMBL" id="MFM1730026.1"/>
    </source>
</evidence>
<evidence type="ECO:0000256" key="1">
    <source>
        <dbReference type="SAM" id="MobiDB-lite"/>
    </source>
</evidence>
<keyword evidence="2" id="KW-1133">Transmembrane helix</keyword>
<sequence>MTPTERRSIADSLRVRDRGMRWIAALGTAAVLAVGGAAVVTQSGDDAPAGVATAEAESADLLTLTEMTRLFDTLEQKLGSLEVDELRVYPERADIERPVPRKPGRSERYSYKIDSGSPTFKGPDDAGTRTPTVPVDLAELRPNLPKLIGLVRGIEQSVGVPNPDSVYLSIDRDDDIPAVEILVSNQDIAAHGSMIMGFDGEILEVRRADR</sequence>
<gene>
    <name evidence="3" type="ORF">ABEU19_003547</name>
</gene>
<organism evidence="3 4">
    <name type="scientific">Prescottella soli</name>
    <dbReference type="NCBI Taxonomy" id="1543852"/>
    <lineage>
        <taxon>Bacteria</taxon>
        <taxon>Bacillati</taxon>
        <taxon>Actinomycetota</taxon>
        <taxon>Actinomycetes</taxon>
        <taxon>Mycobacteriales</taxon>
        <taxon>Nocardiaceae</taxon>
        <taxon>Prescottella</taxon>
    </lineage>
</organism>
<dbReference type="EMBL" id="JBDLNU010000004">
    <property type="protein sequence ID" value="MFM1730026.1"/>
    <property type="molecule type" value="Genomic_DNA"/>
</dbReference>
<evidence type="ECO:0000313" key="4">
    <source>
        <dbReference type="Proteomes" id="UP001629744"/>
    </source>
</evidence>
<feature type="transmembrane region" description="Helical" evidence="2">
    <location>
        <begin position="21"/>
        <end position="40"/>
    </location>
</feature>
<accession>A0ABW9FWS9</accession>
<dbReference type="Proteomes" id="UP001629744">
    <property type="component" value="Unassembled WGS sequence"/>
</dbReference>
<protein>
    <submittedName>
        <fullName evidence="3">Uncharacterized protein</fullName>
    </submittedName>
</protein>
<dbReference type="RefSeq" id="WP_348603225.1">
    <property type="nucleotide sequence ID" value="NZ_CP157276.1"/>
</dbReference>
<reference evidence="3 4" key="1">
    <citation type="submission" date="2023-11" db="EMBL/GenBank/DDBJ databases">
        <authorList>
            <person name="Val-Calvo J."/>
            <person name="Scortti M."/>
            <person name="Vazquez-Boland J."/>
        </authorList>
    </citation>
    <scope>NUCLEOTIDE SEQUENCE [LARGE SCALE GENOMIC DNA]</scope>
    <source>
        <strain evidence="3 4">DSM 46662</strain>
    </source>
</reference>
<keyword evidence="2" id="KW-0812">Transmembrane</keyword>
<feature type="region of interest" description="Disordered" evidence="1">
    <location>
        <begin position="97"/>
        <end position="129"/>
    </location>
</feature>